<evidence type="ECO:0000313" key="2">
    <source>
        <dbReference type="Proteomes" id="UP000585474"/>
    </source>
</evidence>
<accession>A0A7J0DAL1</accession>
<evidence type="ECO:0000313" key="1">
    <source>
        <dbReference type="EMBL" id="GFS31082.1"/>
    </source>
</evidence>
<protein>
    <submittedName>
        <fullName evidence="1">Uncharacterized protein</fullName>
    </submittedName>
</protein>
<name>A0A7J0DAL1_9ERIC</name>
<proteinExistence type="predicted"/>
<dbReference type="EMBL" id="BJWL01000135">
    <property type="protein sequence ID" value="GFS31082.1"/>
    <property type="molecule type" value="Genomic_DNA"/>
</dbReference>
<dbReference type="PANTHER" id="PTHR36763">
    <property type="entry name" value="EXPRESSED PROTEIN"/>
    <property type="match status" value="1"/>
</dbReference>
<gene>
    <name evidence="1" type="ORF">Acr_00g0015500</name>
</gene>
<reference evidence="2" key="1">
    <citation type="submission" date="2019-07" db="EMBL/GenBank/DDBJ databases">
        <title>De Novo Assembly of kiwifruit Actinidia rufa.</title>
        <authorList>
            <person name="Sugita-Konishi S."/>
            <person name="Sato K."/>
            <person name="Mori E."/>
            <person name="Abe Y."/>
            <person name="Kisaki G."/>
            <person name="Hamano K."/>
            <person name="Suezawa K."/>
            <person name="Otani M."/>
            <person name="Fukuda T."/>
            <person name="Manabe T."/>
            <person name="Gomi K."/>
            <person name="Tabuchi M."/>
            <person name="Akimitsu K."/>
            <person name="Kataoka I."/>
        </authorList>
    </citation>
    <scope>NUCLEOTIDE SEQUENCE [LARGE SCALE GENOMIC DNA]</scope>
    <source>
        <strain evidence="2">cv. Fuchu</strain>
    </source>
</reference>
<comment type="caution">
    <text evidence="1">The sequence shown here is derived from an EMBL/GenBank/DDBJ whole genome shotgun (WGS) entry which is preliminary data.</text>
</comment>
<dbReference type="AlphaFoldDB" id="A0A7J0DAL1"/>
<dbReference type="OrthoDB" id="1867012at2759"/>
<sequence length="276" mass="31498">MTAVIGMGKEIWWRRPFLWVFWVGVGQWRARYQEKGKCRGGERWVMICRGAGGEVVGKNRGFREEMEGVECGLHLEAPGFFLEVPPDRVTAMGVVGVGGRPKPLTNVGLTWRVPELRNAIKSSIASSLRSLLSPHFPAWHLTSCDRTFRNHKKIGVPVKFLLKLSEWETRSSCRYHGNPGGDISGDGSWEEMACEEAELGPDKFAEKMQMQHKLQEQQLEMLKHLCKFHLDDQSAILEKLRQQMEASNFDSEASVFSADQIQDMVRRRVTPVFRPR</sequence>
<keyword evidence="2" id="KW-1185">Reference proteome</keyword>
<organism evidence="1 2">
    <name type="scientific">Actinidia rufa</name>
    <dbReference type="NCBI Taxonomy" id="165716"/>
    <lineage>
        <taxon>Eukaryota</taxon>
        <taxon>Viridiplantae</taxon>
        <taxon>Streptophyta</taxon>
        <taxon>Embryophyta</taxon>
        <taxon>Tracheophyta</taxon>
        <taxon>Spermatophyta</taxon>
        <taxon>Magnoliopsida</taxon>
        <taxon>eudicotyledons</taxon>
        <taxon>Gunneridae</taxon>
        <taxon>Pentapetalae</taxon>
        <taxon>asterids</taxon>
        <taxon>Ericales</taxon>
        <taxon>Actinidiaceae</taxon>
        <taxon>Actinidia</taxon>
    </lineage>
</organism>
<dbReference type="Proteomes" id="UP000585474">
    <property type="component" value="Unassembled WGS sequence"/>
</dbReference>
<dbReference type="PANTHER" id="PTHR36763:SF1">
    <property type="entry name" value="EXPRESSED PROTEIN"/>
    <property type="match status" value="1"/>
</dbReference>